<sequence>MPGLGLSVGLEEEDKSSSNCITNGSGPLDRVLSVRRHHLGRLVFTCYVNKLELCASDDTSK</sequence>
<evidence type="ECO:0000313" key="2">
    <source>
        <dbReference type="Proteomes" id="UP000784294"/>
    </source>
</evidence>
<protein>
    <submittedName>
        <fullName evidence="1">Uncharacterized protein</fullName>
    </submittedName>
</protein>
<reference evidence="1" key="1">
    <citation type="submission" date="2018-11" db="EMBL/GenBank/DDBJ databases">
        <authorList>
            <consortium name="Pathogen Informatics"/>
        </authorList>
    </citation>
    <scope>NUCLEOTIDE SEQUENCE</scope>
</reference>
<comment type="caution">
    <text evidence="1">The sequence shown here is derived from an EMBL/GenBank/DDBJ whole genome shotgun (WGS) entry which is preliminary data.</text>
</comment>
<accession>A0A3S5BQP5</accession>
<proteinExistence type="predicted"/>
<organism evidence="1 2">
    <name type="scientific">Protopolystoma xenopodis</name>
    <dbReference type="NCBI Taxonomy" id="117903"/>
    <lineage>
        <taxon>Eukaryota</taxon>
        <taxon>Metazoa</taxon>
        <taxon>Spiralia</taxon>
        <taxon>Lophotrochozoa</taxon>
        <taxon>Platyhelminthes</taxon>
        <taxon>Monogenea</taxon>
        <taxon>Polyopisthocotylea</taxon>
        <taxon>Polystomatidea</taxon>
        <taxon>Polystomatidae</taxon>
        <taxon>Protopolystoma</taxon>
    </lineage>
</organism>
<evidence type="ECO:0000313" key="1">
    <source>
        <dbReference type="EMBL" id="VEL35017.1"/>
    </source>
</evidence>
<dbReference type="Proteomes" id="UP000784294">
    <property type="component" value="Unassembled WGS sequence"/>
</dbReference>
<dbReference type="EMBL" id="CAAALY010248884">
    <property type="protein sequence ID" value="VEL35017.1"/>
    <property type="molecule type" value="Genomic_DNA"/>
</dbReference>
<gene>
    <name evidence="1" type="ORF">PXEA_LOCUS28457</name>
</gene>
<dbReference type="AlphaFoldDB" id="A0A3S5BQP5"/>
<keyword evidence="2" id="KW-1185">Reference proteome</keyword>
<name>A0A3S5BQP5_9PLAT</name>